<sequence length="69" mass="8076">MPDRFSPNPDAPPFENVVAKEGLTAETLTYWLRHSHNFPEIMNFEVADDQVDDLSAYMLTLRQPPMRRR</sequence>
<reference evidence="1 2" key="1">
    <citation type="submission" date="2017-11" db="EMBL/GenBank/DDBJ databases">
        <title>Sphingomonas oleivorans sp. nov., isolated from oil-contaminated soil.</title>
        <authorList>
            <person name="Wang L."/>
            <person name="Chen L."/>
        </authorList>
    </citation>
    <scope>NUCLEOTIDE SEQUENCE [LARGE SCALE GENOMIC DNA]</scope>
    <source>
        <strain evidence="1 2">K101</strain>
    </source>
</reference>
<dbReference type="AlphaFoldDB" id="A0A2T4HJE2"/>
<comment type="caution">
    <text evidence="1">The sequence shown here is derived from an EMBL/GenBank/DDBJ whole genome shotgun (WGS) entry which is preliminary data.</text>
</comment>
<name>A0A2T4HJE2_9SPHN</name>
<dbReference type="EMBL" id="PHHF01000085">
    <property type="protein sequence ID" value="PTD15897.1"/>
    <property type="molecule type" value="Genomic_DNA"/>
</dbReference>
<dbReference type="InterPro" id="IPR036909">
    <property type="entry name" value="Cyt_c-like_dom_sf"/>
</dbReference>
<dbReference type="SUPFAM" id="SSF46626">
    <property type="entry name" value="Cytochrome c"/>
    <property type="match status" value="1"/>
</dbReference>
<evidence type="ECO:0008006" key="3">
    <source>
        <dbReference type="Google" id="ProtNLM"/>
    </source>
</evidence>
<dbReference type="GO" id="GO:0020037">
    <property type="term" value="F:heme binding"/>
    <property type="evidence" value="ECO:0007669"/>
    <property type="project" value="InterPro"/>
</dbReference>
<proteinExistence type="predicted"/>
<evidence type="ECO:0000313" key="1">
    <source>
        <dbReference type="EMBL" id="PTD15897.1"/>
    </source>
</evidence>
<keyword evidence="2" id="KW-1185">Reference proteome</keyword>
<dbReference type="Proteomes" id="UP000241206">
    <property type="component" value="Unassembled WGS sequence"/>
</dbReference>
<organism evidence="1 2">
    <name type="scientific">Edaphosphingomonas fennica</name>
    <dbReference type="NCBI Taxonomy" id="114404"/>
    <lineage>
        <taxon>Bacteria</taxon>
        <taxon>Pseudomonadati</taxon>
        <taxon>Pseudomonadota</taxon>
        <taxon>Alphaproteobacteria</taxon>
        <taxon>Sphingomonadales</taxon>
        <taxon>Rhizorhabdaceae</taxon>
        <taxon>Edaphosphingomonas</taxon>
    </lineage>
</organism>
<accession>A0A2T4HJE2</accession>
<dbReference type="GO" id="GO:0009055">
    <property type="term" value="F:electron transfer activity"/>
    <property type="evidence" value="ECO:0007669"/>
    <property type="project" value="InterPro"/>
</dbReference>
<protein>
    <recommendedName>
        <fullName evidence="3">Cytochrome c domain-containing protein</fullName>
    </recommendedName>
</protein>
<evidence type="ECO:0000313" key="2">
    <source>
        <dbReference type="Proteomes" id="UP000241206"/>
    </source>
</evidence>
<gene>
    <name evidence="1" type="ORF">CV103_21450</name>
</gene>